<dbReference type="SMART" id="SM00360">
    <property type="entry name" value="RRM"/>
    <property type="match status" value="2"/>
</dbReference>
<feature type="compositionally biased region" description="Low complexity" evidence="4">
    <location>
        <begin position="369"/>
        <end position="393"/>
    </location>
</feature>
<feature type="domain" description="RRM" evidence="5">
    <location>
        <begin position="258"/>
        <end position="344"/>
    </location>
</feature>
<dbReference type="GeneID" id="25991057"/>
<dbReference type="Pfam" id="PF00076">
    <property type="entry name" value="RRM_1"/>
    <property type="match status" value="2"/>
</dbReference>
<organism evidence="6 7">
    <name type="scientific">Trichosporon asahii var. asahii (strain ATCC 90039 / CBS 2479 / JCM 2466 / KCTC 7840 / NBRC 103889/ NCYC 2677 / UAMH 7654)</name>
    <name type="common">Yeast</name>
    <dbReference type="NCBI Taxonomy" id="1186058"/>
    <lineage>
        <taxon>Eukaryota</taxon>
        <taxon>Fungi</taxon>
        <taxon>Dikarya</taxon>
        <taxon>Basidiomycota</taxon>
        <taxon>Agaricomycotina</taxon>
        <taxon>Tremellomycetes</taxon>
        <taxon>Trichosporonales</taxon>
        <taxon>Trichosporonaceae</taxon>
        <taxon>Trichosporon</taxon>
    </lineage>
</organism>
<feature type="compositionally biased region" description="Polar residues" evidence="4">
    <location>
        <begin position="1"/>
        <end position="14"/>
    </location>
</feature>
<dbReference type="InterPro" id="IPR000504">
    <property type="entry name" value="RRM_dom"/>
</dbReference>
<reference evidence="6 7" key="1">
    <citation type="journal article" date="2012" name="Eukaryot. Cell">
        <title>Draft genome sequence of CBS 2479, the standard type strain of Trichosporon asahii.</title>
        <authorList>
            <person name="Yang R.Y."/>
            <person name="Li H.T."/>
            <person name="Zhu H."/>
            <person name="Zhou G.P."/>
            <person name="Wang M."/>
            <person name="Wang L."/>
        </authorList>
    </citation>
    <scope>NUCLEOTIDE SEQUENCE [LARGE SCALE GENOMIC DNA]</scope>
    <source>
        <strain evidence="7">ATCC 90039 / CBS 2479 / JCM 2466 / KCTC 7840 / NCYC 2677 / UAMH 7654</strain>
    </source>
</reference>
<dbReference type="CDD" id="cd00590">
    <property type="entry name" value="RRM_SF"/>
    <property type="match status" value="2"/>
</dbReference>
<name>J6F7D9_TRIAS</name>
<proteinExistence type="predicted"/>
<evidence type="ECO:0000313" key="7">
    <source>
        <dbReference type="Proteomes" id="UP000002748"/>
    </source>
</evidence>
<evidence type="ECO:0000256" key="4">
    <source>
        <dbReference type="SAM" id="MobiDB-lite"/>
    </source>
</evidence>
<dbReference type="AlphaFoldDB" id="J6F7D9"/>
<feature type="compositionally biased region" description="Basic residues" evidence="4">
    <location>
        <begin position="179"/>
        <end position="195"/>
    </location>
</feature>
<sequence>MSTTTETQNKNGQDNAAVAADSTASTQPTPEVEGYRVYVGNLAFAATEAEVREHFSKVGGEILSVILPTRFKSRRPAGYAFVTFKDEADANKAVETLNETEIGDRKIQLQVARSKEENAERKAEILAKRKEAADAKRKENAERKAAAKAAKDAEKAQSSAQAGGDTTAVESDKSTSKATKSKKKKATKTKNSGRRRGPDDDDDTAVEDDKDSSKAVSKKKTPKDARIDGGDEDKEAKPKKEPKERKPRLQLTGENSKNTVFVANLPFTVDDEKLAELFSNLSIKVKSAHVIKGIRRLPGRRPFRGSKGFGFVELEDPSQQDEAVEKINGSNIGDRKVTAKVAQEMKPIEEIQAEQDKKDKEEAAKSGGATPTPAEPATSNAAASPAPATATAA</sequence>
<dbReference type="InterPro" id="IPR012677">
    <property type="entry name" value="Nucleotide-bd_a/b_plait_sf"/>
</dbReference>
<keyword evidence="1" id="KW-0677">Repeat</keyword>
<feature type="region of interest" description="Disordered" evidence="4">
    <location>
        <begin position="1"/>
        <end position="31"/>
    </location>
</feature>
<dbReference type="Gene3D" id="3.30.70.330">
    <property type="match status" value="2"/>
</dbReference>
<evidence type="ECO:0000256" key="2">
    <source>
        <dbReference type="ARBA" id="ARBA00022884"/>
    </source>
</evidence>
<feature type="compositionally biased region" description="Basic and acidic residues" evidence="4">
    <location>
        <begin position="222"/>
        <end position="244"/>
    </location>
</feature>
<evidence type="ECO:0000256" key="1">
    <source>
        <dbReference type="ARBA" id="ARBA00022737"/>
    </source>
</evidence>
<feature type="compositionally biased region" description="Basic and acidic residues" evidence="4">
    <location>
        <begin position="346"/>
        <end position="364"/>
    </location>
</feature>
<dbReference type="RefSeq" id="XP_014182415.1">
    <property type="nucleotide sequence ID" value="XM_014326940.1"/>
</dbReference>
<protein>
    <submittedName>
        <fullName evidence="6">RNA binding protein</fullName>
    </submittedName>
</protein>
<evidence type="ECO:0000259" key="5">
    <source>
        <dbReference type="PROSITE" id="PS50102"/>
    </source>
</evidence>
<dbReference type="VEuPathDB" id="FungiDB:A1Q1_07545"/>
<dbReference type="PANTHER" id="PTHR23236">
    <property type="entry name" value="EUKARYOTIC TRANSLATION INITIATION FACTOR 4B/4H"/>
    <property type="match status" value="1"/>
</dbReference>
<dbReference type="InterPro" id="IPR035979">
    <property type="entry name" value="RBD_domain_sf"/>
</dbReference>
<comment type="caution">
    <text evidence="6">The sequence shown here is derived from an EMBL/GenBank/DDBJ whole genome shotgun (WGS) entry which is preliminary data.</text>
</comment>
<accession>J6F7D9</accession>
<dbReference type="EMBL" id="ALBS01000066">
    <property type="protein sequence ID" value="EJT51267.1"/>
    <property type="molecule type" value="Genomic_DNA"/>
</dbReference>
<dbReference type="OrthoDB" id="439808at2759"/>
<dbReference type="HOGENOM" id="CLU_012062_9_0_1"/>
<feature type="compositionally biased region" description="Acidic residues" evidence="4">
    <location>
        <begin position="199"/>
        <end position="210"/>
    </location>
</feature>
<gene>
    <name evidence="6" type="ORF">A1Q1_07545</name>
</gene>
<feature type="domain" description="RRM" evidence="5">
    <location>
        <begin position="35"/>
        <end position="114"/>
    </location>
</feature>
<dbReference type="PROSITE" id="PS50102">
    <property type="entry name" value="RRM"/>
    <property type="match status" value="2"/>
</dbReference>
<keyword evidence="2 3" id="KW-0694">RNA-binding</keyword>
<dbReference type="Proteomes" id="UP000002748">
    <property type="component" value="Unassembled WGS sequence"/>
</dbReference>
<evidence type="ECO:0000256" key="3">
    <source>
        <dbReference type="PROSITE-ProRule" id="PRU00176"/>
    </source>
</evidence>
<feature type="region of interest" description="Disordered" evidence="4">
    <location>
        <begin position="128"/>
        <end position="257"/>
    </location>
</feature>
<dbReference type="KEGG" id="tasa:A1Q1_07545"/>
<feature type="region of interest" description="Disordered" evidence="4">
    <location>
        <begin position="343"/>
        <end position="393"/>
    </location>
</feature>
<dbReference type="GO" id="GO:0003723">
    <property type="term" value="F:RNA binding"/>
    <property type="evidence" value="ECO:0007669"/>
    <property type="project" value="UniProtKB-UniRule"/>
</dbReference>
<feature type="compositionally biased region" description="Basic and acidic residues" evidence="4">
    <location>
        <begin position="128"/>
        <end position="155"/>
    </location>
</feature>
<dbReference type="SUPFAM" id="SSF54928">
    <property type="entry name" value="RNA-binding domain, RBD"/>
    <property type="match status" value="2"/>
</dbReference>
<evidence type="ECO:0000313" key="6">
    <source>
        <dbReference type="EMBL" id="EJT51267.1"/>
    </source>
</evidence>
<dbReference type="PANTHER" id="PTHR23236:SF119">
    <property type="entry name" value="NUCLEAR RNA-BINDING PROTEIN SART-3"/>
    <property type="match status" value="1"/>
</dbReference>